<dbReference type="RefSeq" id="WP_087057415.1">
    <property type="nucleotide sequence ID" value="NZ_FUKW01000054.1"/>
</dbReference>
<dbReference type="InterPro" id="IPR011235">
    <property type="entry name" value="MepB-like"/>
</dbReference>
<dbReference type="PIRSF" id="PIRSF032285">
    <property type="entry name" value="UCP032285"/>
    <property type="match status" value="1"/>
</dbReference>
<sequence>MQRSVKLIKEVVAAIGNHEMDDLIQEEQNSEYEGVRFNLLKQTYRSRLAKSTPKKQGYFVVFWEKDNMDKNQPFTYLSSPDRVIVTVMDNEKIGQFIFPKTVLHKQGILSSEISKGKMAIRVYPSWISNLNPSAAKTQKWQVEYFVDLSHKMDLDKLTYLYNF</sequence>
<accession>A0A1R4IZB5</accession>
<gene>
    <name evidence="1" type="ORF">FM115_03290</name>
</gene>
<proteinExistence type="predicted"/>
<evidence type="ECO:0000313" key="2">
    <source>
        <dbReference type="Proteomes" id="UP000195611"/>
    </source>
</evidence>
<dbReference type="EMBL" id="FUKW01000054">
    <property type="protein sequence ID" value="SJN25221.1"/>
    <property type="molecule type" value="Genomic_DNA"/>
</dbReference>
<dbReference type="AlphaFoldDB" id="A0A1R4IZB5"/>
<protein>
    <recommendedName>
        <fullName evidence="3">MepB protein</fullName>
    </recommendedName>
</protein>
<dbReference type="Gene3D" id="3.40.1350.140">
    <property type="entry name" value="MepB-like"/>
    <property type="match status" value="1"/>
</dbReference>
<dbReference type="Proteomes" id="UP000195611">
    <property type="component" value="Unassembled WGS sequence"/>
</dbReference>
<dbReference type="InterPro" id="IPR038231">
    <property type="entry name" value="MepB-like_sf"/>
</dbReference>
<reference evidence="1 2" key="1">
    <citation type="submission" date="2017-02" db="EMBL/GenBank/DDBJ databases">
        <authorList>
            <person name="Peterson S.W."/>
        </authorList>
    </citation>
    <scope>NUCLEOTIDE SEQUENCE [LARGE SCALE GENOMIC DNA]</scope>
    <source>
        <strain evidence="1 2">42ea</strain>
    </source>
</reference>
<name>A0A1R4IZB5_9LACT</name>
<organism evidence="1 2">
    <name type="scientific">Marinilactibacillus psychrotolerans 42ea</name>
    <dbReference type="NCBI Taxonomy" id="1255609"/>
    <lineage>
        <taxon>Bacteria</taxon>
        <taxon>Bacillati</taxon>
        <taxon>Bacillota</taxon>
        <taxon>Bacilli</taxon>
        <taxon>Lactobacillales</taxon>
        <taxon>Carnobacteriaceae</taxon>
        <taxon>Marinilactibacillus</taxon>
    </lineage>
</organism>
<dbReference type="Pfam" id="PF08877">
    <property type="entry name" value="MepB-like"/>
    <property type="match status" value="1"/>
</dbReference>
<evidence type="ECO:0000313" key="1">
    <source>
        <dbReference type="EMBL" id="SJN25221.1"/>
    </source>
</evidence>
<evidence type="ECO:0008006" key="3">
    <source>
        <dbReference type="Google" id="ProtNLM"/>
    </source>
</evidence>